<accession>A0A9D4AYT0</accession>
<organism evidence="1 2">
    <name type="scientific">Mauremys mutica</name>
    <name type="common">yellowpond turtle</name>
    <dbReference type="NCBI Taxonomy" id="74926"/>
    <lineage>
        <taxon>Eukaryota</taxon>
        <taxon>Metazoa</taxon>
        <taxon>Chordata</taxon>
        <taxon>Craniata</taxon>
        <taxon>Vertebrata</taxon>
        <taxon>Euteleostomi</taxon>
        <taxon>Archelosauria</taxon>
        <taxon>Testudinata</taxon>
        <taxon>Testudines</taxon>
        <taxon>Cryptodira</taxon>
        <taxon>Durocryptodira</taxon>
        <taxon>Testudinoidea</taxon>
        <taxon>Geoemydidae</taxon>
        <taxon>Geoemydinae</taxon>
        <taxon>Mauremys</taxon>
    </lineage>
</organism>
<proteinExistence type="predicted"/>
<evidence type="ECO:0000313" key="2">
    <source>
        <dbReference type="Proteomes" id="UP000827986"/>
    </source>
</evidence>
<comment type="caution">
    <text evidence="1">The sequence shown here is derived from an EMBL/GenBank/DDBJ whole genome shotgun (WGS) entry which is preliminary data.</text>
</comment>
<gene>
    <name evidence="1" type="ORF">KIL84_008402</name>
</gene>
<name>A0A9D4AYT0_9SAUR</name>
<evidence type="ECO:0000313" key="1">
    <source>
        <dbReference type="EMBL" id="KAH1175528.1"/>
    </source>
</evidence>
<keyword evidence="2" id="KW-1185">Reference proteome</keyword>
<dbReference type="EMBL" id="JAHDVG010000477">
    <property type="protein sequence ID" value="KAH1175528.1"/>
    <property type="molecule type" value="Genomic_DNA"/>
</dbReference>
<sequence>MDFKFLVSIVVWHDILFQGNVGCKAIQTQSMDNVTATTLMRSCLDLVVASRDNGFEDAKELVENVGIEPVFKETHIHQKQRQFGCEVRDEVMGSSEEKFKREVFCSLIDIARVSIKKRESACCVDFIKYSWILQDEKEQYKCRVILLPRHEQHSRDISAGHQTPEFLQQVPTPRHASVSDLIHGNC</sequence>
<dbReference type="Proteomes" id="UP000827986">
    <property type="component" value="Unassembled WGS sequence"/>
</dbReference>
<dbReference type="AlphaFoldDB" id="A0A9D4AYT0"/>
<reference evidence="1" key="1">
    <citation type="submission" date="2021-09" db="EMBL/GenBank/DDBJ databases">
        <title>The genome of Mauremys mutica provides insights into the evolution of semi-aquatic lifestyle.</title>
        <authorList>
            <person name="Gong S."/>
            <person name="Gao Y."/>
        </authorList>
    </citation>
    <scope>NUCLEOTIDE SEQUENCE</scope>
    <source>
        <strain evidence="1">MM-2020</strain>
        <tissue evidence="1">Muscle</tissue>
    </source>
</reference>
<protein>
    <submittedName>
        <fullName evidence="1">Uncharacterized protein</fullName>
    </submittedName>
</protein>